<organism evidence="5">
    <name type="scientific">candidate division WOR-3 bacterium</name>
    <dbReference type="NCBI Taxonomy" id="2052148"/>
    <lineage>
        <taxon>Bacteria</taxon>
        <taxon>Bacteria division WOR-3</taxon>
    </lineage>
</organism>
<dbReference type="AlphaFoldDB" id="A0A7V3KMI6"/>
<evidence type="ECO:0000256" key="2">
    <source>
        <dbReference type="ARBA" id="ARBA00022840"/>
    </source>
</evidence>
<dbReference type="UniPathway" id="UPA00241">
    <property type="reaction ID" value="UER00356"/>
</dbReference>
<keyword evidence="3" id="KW-0173">Coenzyme A biosynthesis</keyword>
<reference evidence="5" key="1">
    <citation type="journal article" date="2020" name="mSystems">
        <title>Genome- and Community-Level Interaction Insights into Carbon Utilization and Element Cycling Functions of Hydrothermarchaeota in Hydrothermal Sediment.</title>
        <authorList>
            <person name="Zhou Z."/>
            <person name="Liu Y."/>
            <person name="Xu W."/>
            <person name="Pan J."/>
            <person name="Luo Z.H."/>
            <person name="Li M."/>
        </authorList>
    </citation>
    <scope>NUCLEOTIDE SEQUENCE [LARGE SCALE GENOMIC DNA]</scope>
    <source>
        <strain evidence="5">SpSt-754</strain>
    </source>
</reference>
<sequence length="193" mass="21943">MSKVVIITGKAGTGKSTVANILRNYGYNVIDVDSLAHSLLQEVKEEILKEFGAEVLDGEGEVNRKKLGEIVFKDPQKITKLEQILHPILKERIKEIVKEREGDIFIDVALPKKLSLYPFADFTIVVTAPPEVVVERLKKKGWPEEKIKAIANWQTEEIPEGKYYLVPNIGTLEDLERKVFSILKMEGLWNEKD</sequence>
<dbReference type="PANTHER" id="PTHR10695:SF46">
    <property type="entry name" value="BIFUNCTIONAL COENZYME A SYNTHASE-RELATED"/>
    <property type="match status" value="1"/>
</dbReference>
<comment type="subcellular location">
    <subcellularLocation>
        <location evidence="3">Cytoplasm</location>
    </subcellularLocation>
</comment>
<dbReference type="HAMAP" id="MF_00376">
    <property type="entry name" value="Dephospho_CoA_kinase"/>
    <property type="match status" value="1"/>
</dbReference>
<protein>
    <recommendedName>
        <fullName evidence="3 4">Dephospho-CoA kinase</fullName>
        <ecNumber evidence="3 4">2.7.1.24</ecNumber>
    </recommendedName>
    <alternativeName>
        <fullName evidence="3">Dephosphocoenzyme A kinase</fullName>
    </alternativeName>
</protein>
<keyword evidence="2 3" id="KW-0067">ATP-binding</keyword>
<dbReference type="PANTHER" id="PTHR10695">
    <property type="entry name" value="DEPHOSPHO-COA KINASE-RELATED"/>
    <property type="match status" value="1"/>
</dbReference>
<keyword evidence="3 5" id="KW-0808">Transferase</keyword>
<dbReference type="Gene3D" id="3.40.50.300">
    <property type="entry name" value="P-loop containing nucleotide triphosphate hydrolases"/>
    <property type="match status" value="1"/>
</dbReference>
<feature type="binding site" evidence="3">
    <location>
        <begin position="12"/>
        <end position="17"/>
    </location>
    <ligand>
        <name>ATP</name>
        <dbReference type="ChEBI" id="CHEBI:30616"/>
    </ligand>
</feature>
<comment type="caution">
    <text evidence="5">The sequence shown here is derived from an EMBL/GenBank/DDBJ whole genome shotgun (WGS) entry which is preliminary data.</text>
</comment>
<comment type="similarity">
    <text evidence="3">Belongs to the CoaE family.</text>
</comment>
<proteinExistence type="inferred from homology"/>
<name>A0A7V3KMI6_UNCW3</name>
<accession>A0A7V3KMI6</accession>
<evidence type="ECO:0000256" key="1">
    <source>
        <dbReference type="ARBA" id="ARBA00022741"/>
    </source>
</evidence>
<dbReference type="GO" id="GO:0015937">
    <property type="term" value="P:coenzyme A biosynthetic process"/>
    <property type="evidence" value="ECO:0007669"/>
    <property type="project" value="UniProtKB-UniRule"/>
</dbReference>
<dbReference type="SUPFAM" id="SSF52540">
    <property type="entry name" value="P-loop containing nucleoside triphosphate hydrolases"/>
    <property type="match status" value="1"/>
</dbReference>
<evidence type="ECO:0000256" key="4">
    <source>
        <dbReference type="NCBIfam" id="TIGR00152"/>
    </source>
</evidence>
<dbReference type="GO" id="GO:0004140">
    <property type="term" value="F:dephospho-CoA kinase activity"/>
    <property type="evidence" value="ECO:0007669"/>
    <property type="project" value="UniProtKB-UniRule"/>
</dbReference>
<dbReference type="EC" id="2.7.1.24" evidence="3 4"/>
<keyword evidence="3" id="KW-0963">Cytoplasm</keyword>
<dbReference type="PROSITE" id="PS51219">
    <property type="entry name" value="DPCK"/>
    <property type="match status" value="1"/>
</dbReference>
<keyword evidence="3 5" id="KW-0418">Kinase</keyword>
<evidence type="ECO:0000313" key="5">
    <source>
        <dbReference type="EMBL" id="HGB35375.1"/>
    </source>
</evidence>
<dbReference type="Pfam" id="PF01121">
    <property type="entry name" value="CoaE"/>
    <property type="match status" value="1"/>
</dbReference>
<keyword evidence="1 3" id="KW-0547">Nucleotide-binding</keyword>
<dbReference type="GO" id="GO:0005737">
    <property type="term" value="C:cytoplasm"/>
    <property type="evidence" value="ECO:0007669"/>
    <property type="project" value="UniProtKB-SubCell"/>
</dbReference>
<comment type="catalytic activity">
    <reaction evidence="3">
        <text>3'-dephospho-CoA + ATP = ADP + CoA + H(+)</text>
        <dbReference type="Rhea" id="RHEA:18245"/>
        <dbReference type="ChEBI" id="CHEBI:15378"/>
        <dbReference type="ChEBI" id="CHEBI:30616"/>
        <dbReference type="ChEBI" id="CHEBI:57287"/>
        <dbReference type="ChEBI" id="CHEBI:57328"/>
        <dbReference type="ChEBI" id="CHEBI:456216"/>
        <dbReference type="EC" id="2.7.1.24"/>
    </reaction>
</comment>
<dbReference type="InterPro" id="IPR001977">
    <property type="entry name" value="Depp_CoAkinase"/>
</dbReference>
<dbReference type="NCBIfam" id="TIGR00152">
    <property type="entry name" value="dephospho-CoA kinase"/>
    <property type="match status" value="1"/>
</dbReference>
<dbReference type="CDD" id="cd02022">
    <property type="entry name" value="DPCK"/>
    <property type="match status" value="1"/>
</dbReference>
<evidence type="ECO:0000256" key="3">
    <source>
        <dbReference type="HAMAP-Rule" id="MF_00376"/>
    </source>
</evidence>
<comment type="function">
    <text evidence="3">Catalyzes the phosphorylation of the 3'-hydroxyl group of dephosphocoenzyme A to form coenzyme A.</text>
</comment>
<gene>
    <name evidence="3" type="primary">coaE</name>
    <name evidence="5" type="ORF">ENV38_00500</name>
</gene>
<dbReference type="EMBL" id="DTGD01000019">
    <property type="protein sequence ID" value="HGB35375.1"/>
    <property type="molecule type" value="Genomic_DNA"/>
</dbReference>
<dbReference type="GO" id="GO:0005524">
    <property type="term" value="F:ATP binding"/>
    <property type="evidence" value="ECO:0007669"/>
    <property type="project" value="UniProtKB-UniRule"/>
</dbReference>
<comment type="pathway">
    <text evidence="3">Cofactor biosynthesis; coenzyme A biosynthesis; CoA from (R)-pantothenate: step 5/5.</text>
</comment>
<dbReference type="InterPro" id="IPR027417">
    <property type="entry name" value="P-loop_NTPase"/>
</dbReference>